<feature type="domain" description="EGF-like" evidence="4">
    <location>
        <begin position="558"/>
        <end position="592"/>
    </location>
</feature>
<dbReference type="OrthoDB" id="10252017at2759"/>
<feature type="transmembrane region" description="Helical" evidence="2">
    <location>
        <begin position="606"/>
        <end position="627"/>
    </location>
</feature>
<accession>A0A2C9KHH3</accession>
<dbReference type="AlphaFoldDB" id="A0A2C9KHH3"/>
<dbReference type="VEuPathDB" id="VectorBase:BGLAX_037754"/>
<evidence type="ECO:0000256" key="2">
    <source>
        <dbReference type="SAM" id="Phobius"/>
    </source>
</evidence>
<feature type="domain" description="EGF-like" evidence="4">
    <location>
        <begin position="496"/>
        <end position="526"/>
    </location>
</feature>
<dbReference type="VEuPathDB" id="VectorBase:BGLB019766"/>
<dbReference type="PANTHER" id="PTHR24043:SF8">
    <property type="entry name" value="EGF-LIKE DOMAIN-CONTAINING PROTEIN"/>
    <property type="match status" value="1"/>
</dbReference>
<keyword evidence="2" id="KW-1133">Transmembrane helix</keyword>
<dbReference type="PANTHER" id="PTHR24043">
    <property type="entry name" value="SCAVENGER RECEPTOR CLASS F"/>
    <property type="match status" value="1"/>
</dbReference>
<dbReference type="InterPro" id="IPR042635">
    <property type="entry name" value="MEGF10/SREC1/2-like"/>
</dbReference>
<dbReference type="Proteomes" id="UP000076420">
    <property type="component" value="Unassembled WGS sequence"/>
</dbReference>
<proteinExistence type="predicted"/>
<gene>
    <name evidence="5" type="primary">106057285</name>
</gene>
<dbReference type="EnsemblMetazoa" id="BGLB019766-RB">
    <property type="protein sequence ID" value="BGLB019766-PB"/>
    <property type="gene ID" value="BGLB019766"/>
</dbReference>
<reference evidence="5" key="1">
    <citation type="submission" date="2020-05" db="UniProtKB">
        <authorList>
            <consortium name="EnsemblMetazoa"/>
        </authorList>
    </citation>
    <scope>IDENTIFICATION</scope>
    <source>
        <strain evidence="5">BB02</strain>
    </source>
</reference>
<name>A0A2C9KHH3_BIOGL</name>
<dbReference type="Gene3D" id="2.170.300.10">
    <property type="entry name" value="Tie2 ligand-binding domain superfamily"/>
    <property type="match status" value="1"/>
</dbReference>
<feature type="domain" description="EGF-like" evidence="4">
    <location>
        <begin position="351"/>
        <end position="384"/>
    </location>
</feature>
<dbReference type="KEGG" id="bgt:106057285"/>
<dbReference type="InterPro" id="IPR000742">
    <property type="entry name" value="EGF"/>
</dbReference>
<organism evidence="5 6">
    <name type="scientific">Biomphalaria glabrata</name>
    <name type="common">Bloodfluke planorb</name>
    <name type="synonym">Freshwater snail</name>
    <dbReference type="NCBI Taxonomy" id="6526"/>
    <lineage>
        <taxon>Eukaryota</taxon>
        <taxon>Metazoa</taxon>
        <taxon>Spiralia</taxon>
        <taxon>Lophotrochozoa</taxon>
        <taxon>Mollusca</taxon>
        <taxon>Gastropoda</taxon>
        <taxon>Heterobranchia</taxon>
        <taxon>Euthyneura</taxon>
        <taxon>Panpulmonata</taxon>
        <taxon>Hygrophila</taxon>
        <taxon>Lymnaeoidea</taxon>
        <taxon>Planorbidae</taxon>
        <taxon>Biomphalaria</taxon>
    </lineage>
</organism>
<evidence type="ECO:0000256" key="1">
    <source>
        <dbReference type="ARBA" id="ARBA00022536"/>
    </source>
</evidence>
<sequence length="640" mass="70841">MLWLRAGMVECLHIRIATWKVWFLPFLCVSSTDFRSDCPTNWFGPNCQFKCHCNNGCSLTGECTTDGVCESGYFGYLCQYRDLAKELDQTAPELTDNEDTTCLKDNPQSVSMQMLPGPFSFFRVVVNKARAEAVDLITFELLNFNTKVTCEDGSYSYKTELFIKYFYCMTATSVTHLVLSGNGVPYLCTVNIGGGRNLALKGAFKYSSIFEEGINVAGGVDGEYPRNGIFENSMCFHANMSQEYSFYQVFFQVPVLIDYFLIINRPEPQFLMRMKNFELISIDDMNQTLMRFVEDDPAFSNSIVYKVAHTSNQIPLLSFRVQKHRLNLMDVLQFCEVEAYGDCPEVMVGLDCADLCNFKCVDQRCETSGRCVQCHAGFYGEHCDLECLHCASRNCTRREGYCIDGCLQGYHDSNCTTVCDKGTYGLNCSMKCGDDCPTSCSPDTGVCLNCPKGKFGSKCNYDCSPNCGGSGACEAIYGYCTEGCEEGFYDYGCSKECSMHCKPPCSQSDGSCPNGCLHGYTGTRCTVVCPPFCGGNKSCDLTTAHCADGCMKGYWDPICSSTCYNCVEDTCDQYTSLCTIGCKAGFTGSNCSSAMYSTMSDAEGNVHIFLSLGIIIIVLTLSLGLLCRKKEPNYPAISEF</sequence>
<dbReference type="SMART" id="SM00181">
    <property type="entry name" value="EGF"/>
    <property type="match status" value="3"/>
</dbReference>
<keyword evidence="2" id="KW-0472">Membrane</keyword>
<dbReference type="GO" id="GO:0005044">
    <property type="term" value="F:scavenger receptor activity"/>
    <property type="evidence" value="ECO:0007669"/>
    <property type="project" value="InterPro"/>
</dbReference>
<keyword evidence="2" id="KW-0812">Transmembrane</keyword>
<keyword evidence="1" id="KW-0245">EGF-like domain</keyword>
<evidence type="ECO:0000259" key="4">
    <source>
        <dbReference type="SMART" id="SM00181"/>
    </source>
</evidence>
<evidence type="ECO:0000256" key="3">
    <source>
        <dbReference type="SAM" id="SignalP"/>
    </source>
</evidence>
<keyword evidence="3" id="KW-0732">Signal</keyword>
<evidence type="ECO:0000313" key="5">
    <source>
        <dbReference type="EnsemblMetazoa" id="BGLB019766-PB"/>
    </source>
</evidence>
<feature type="signal peptide" evidence="3">
    <location>
        <begin position="1"/>
        <end position="31"/>
    </location>
</feature>
<protein>
    <recommendedName>
        <fullName evidence="4">EGF-like domain-containing protein</fullName>
    </recommendedName>
</protein>
<feature type="chain" id="PRO_5013333631" description="EGF-like domain-containing protein" evidence="3">
    <location>
        <begin position="32"/>
        <end position="640"/>
    </location>
</feature>
<evidence type="ECO:0000313" key="6">
    <source>
        <dbReference type="Proteomes" id="UP000076420"/>
    </source>
</evidence>
<dbReference type="Gene3D" id="2.60.120.260">
    <property type="entry name" value="Galactose-binding domain-like"/>
    <property type="match status" value="1"/>
</dbReference>